<name>A0AB39BRC1_9BACI</name>
<evidence type="ECO:0000256" key="1">
    <source>
        <dbReference type="ARBA" id="ARBA00006217"/>
    </source>
</evidence>
<gene>
    <name evidence="2" type="ORF">AB3N04_14485</name>
</gene>
<dbReference type="InterPro" id="IPR001765">
    <property type="entry name" value="Carbonic_anhydrase"/>
</dbReference>
<dbReference type="EMBL" id="CP162551">
    <property type="protein sequence ID" value="XDI35901.1"/>
    <property type="molecule type" value="Genomic_DNA"/>
</dbReference>
<proteinExistence type="inferred from homology"/>
<reference evidence="2" key="1">
    <citation type="submission" date="2024-07" db="EMBL/GenBank/DDBJ databases">
        <title>Identification and characteristics of an arsenic-resistant bacterial isolate, which belongs to a novel species.</title>
        <authorList>
            <person name="Juszczyk A."/>
            <person name="Kowalczyk A."/>
            <person name="Was K."/>
            <person name="Kosowicz W."/>
            <person name="Budzyn A."/>
            <person name="Latowski D."/>
        </authorList>
    </citation>
    <scope>NUCLEOTIDE SEQUENCE</scope>
    <source>
        <strain evidence="2">As8PL</strain>
    </source>
</reference>
<dbReference type="RefSeq" id="WP_368503417.1">
    <property type="nucleotide sequence ID" value="NZ_CP162551.1"/>
</dbReference>
<accession>A0AB39BRC1</accession>
<evidence type="ECO:0000313" key="2">
    <source>
        <dbReference type="EMBL" id="XDI35901.1"/>
    </source>
</evidence>
<dbReference type="GO" id="GO:0004089">
    <property type="term" value="F:carbonate dehydratase activity"/>
    <property type="evidence" value="ECO:0007669"/>
    <property type="project" value="InterPro"/>
</dbReference>
<evidence type="ECO:0008006" key="3">
    <source>
        <dbReference type="Google" id="ProtNLM"/>
    </source>
</evidence>
<sequence length="162" mass="18354">MKRTVVEKKALVITSLQGDLDPTILLITKRKPEDLMIINTFGGLISQPYGCIIRSIIMAAYYENIKEIYVIGEETSHEHAVNAKDLLKKISDSGITEKTIETLDYIKVVEKNIETWLIGPQDIKEIIKKNIELIQKHPLIPQSINVFGFITNSEAKEFTAIK</sequence>
<dbReference type="Gene3D" id="3.40.1050.10">
    <property type="entry name" value="Carbonic anhydrase"/>
    <property type="match status" value="1"/>
</dbReference>
<dbReference type="SUPFAM" id="SSF53056">
    <property type="entry name" value="beta-carbonic anhydrase, cab"/>
    <property type="match status" value="1"/>
</dbReference>
<dbReference type="InterPro" id="IPR036874">
    <property type="entry name" value="Carbonic_anhydrase_sf"/>
</dbReference>
<dbReference type="AlphaFoldDB" id="A0AB39BRC1"/>
<protein>
    <recommendedName>
        <fullName evidence="3">Carbonic anhydrase</fullName>
    </recommendedName>
</protein>
<dbReference type="GO" id="GO:0008270">
    <property type="term" value="F:zinc ion binding"/>
    <property type="evidence" value="ECO:0007669"/>
    <property type="project" value="InterPro"/>
</dbReference>
<dbReference type="PANTHER" id="PTHR43175:SF1">
    <property type="entry name" value="CARBONIC ANHYDRASE-LIKE PROTEIN YBCF-RELATED"/>
    <property type="match status" value="1"/>
</dbReference>
<comment type="similarity">
    <text evidence="1">Belongs to the beta-class carbonic anhydrase family.</text>
</comment>
<organism evidence="2">
    <name type="scientific">Alkalihalophilus sp. As8PL</name>
    <dbReference type="NCBI Taxonomy" id="3237103"/>
    <lineage>
        <taxon>Bacteria</taxon>
        <taxon>Bacillati</taxon>
        <taxon>Bacillota</taxon>
        <taxon>Bacilli</taxon>
        <taxon>Bacillales</taxon>
        <taxon>Bacillaceae</taxon>
        <taxon>Alkalihalophilus</taxon>
    </lineage>
</organism>
<dbReference type="PANTHER" id="PTHR43175">
    <property type="entry name" value="CARBONIC ANHYDRASE"/>
    <property type="match status" value="1"/>
</dbReference>